<dbReference type="InterPro" id="IPR056125">
    <property type="entry name" value="DUF7708"/>
</dbReference>
<organism evidence="4 5">
    <name type="scientific">Orbilia javanica</name>
    <dbReference type="NCBI Taxonomy" id="47235"/>
    <lineage>
        <taxon>Eukaryota</taxon>
        <taxon>Fungi</taxon>
        <taxon>Dikarya</taxon>
        <taxon>Ascomycota</taxon>
        <taxon>Pezizomycotina</taxon>
        <taxon>Orbiliomycetes</taxon>
        <taxon>Orbiliales</taxon>
        <taxon>Orbiliaceae</taxon>
        <taxon>Orbilia</taxon>
    </lineage>
</organism>
<proteinExistence type="predicted"/>
<comment type="caution">
    <text evidence="4">The sequence shown here is derived from an EMBL/GenBank/DDBJ whole genome shotgun (WGS) entry which is preliminary data.</text>
</comment>
<evidence type="ECO:0000313" key="5">
    <source>
        <dbReference type="Proteomes" id="UP001313282"/>
    </source>
</evidence>
<evidence type="ECO:0000259" key="2">
    <source>
        <dbReference type="Pfam" id="PF24809"/>
    </source>
</evidence>
<dbReference type="AlphaFoldDB" id="A0AAN8MJ66"/>
<dbReference type="Pfam" id="PF24809">
    <property type="entry name" value="DUF7708"/>
    <property type="match status" value="1"/>
</dbReference>
<dbReference type="PANTHER" id="PTHR10039">
    <property type="entry name" value="AMELOGENIN"/>
    <property type="match status" value="1"/>
</dbReference>
<dbReference type="Proteomes" id="UP001313282">
    <property type="component" value="Unassembled WGS sequence"/>
</dbReference>
<dbReference type="Gene3D" id="3.40.50.300">
    <property type="entry name" value="P-loop containing nucleotide triphosphate hydrolases"/>
    <property type="match status" value="1"/>
</dbReference>
<dbReference type="SUPFAM" id="SSF52540">
    <property type="entry name" value="P-loop containing nucleoside triphosphate hydrolases"/>
    <property type="match status" value="1"/>
</dbReference>
<feature type="domain" description="DUF7708" evidence="2">
    <location>
        <begin position="71"/>
        <end position="207"/>
    </location>
</feature>
<evidence type="ECO:0008006" key="6">
    <source>
        <dbReference type="Google" id="ProtNLM"/>
    </source>
</evidence>
<dbReference type="Pfam" id="PF24883">
    <property type="entry name" value="NPHP3_N"/>
    <property type="match status" value="1"/>
</dbReference>
<gene>
    <name evidence="4" type="ORF">TWF718_010104</name>
</gene>
<sequence>MAASVSPANIPSTSGKDLFQDALRKFTDSLSPADRQSLPANPNLKDIVNFVSDANKLSSKRKSREYGERIQPFLNALHQFTGTIDVMIQSNPEITSLVWGSVKFFMTIVIAHNSYFENVSKCLRDIGKLCPLIEKFDSLLPDPDLQDAICEFYSVVINLFTSLVPILRKTGIRAYLKTALGSLKGQFQEFESQLERQRGYVDGYIRLASERAQHHERQLSAQFRSQVIDYTTTDVSRWNVSSDWRIQQDHRYIKTKRKLLLEKITGHNYHDLYFRHLSKAKPGTGNWIFDFFNFQDWETENSAKPILWCYGIPGSGKSVLTASITKYLAQKYPKSTAFFFCDFQQKSSLQWETVVRSLVRHLLSNFIEVTIHPLLDKFETPVPPGEIIYILQQLLKPLSRCYLVFDGIDECGETDRYKLLGLFEELISMGEGKVKIFVASRYSVDISRSIAEERVQEVNILQHIGPDIEKYIEVELKERIRTRRLTVTPEVLTEIRENLAKKADGMFLYVQFQLDDICTAITEDALRDCLQALPRGLPETYDRILSNIEKHQDFRMATKVFNWVLAAPKPLTVEELSEACAFEPGDKLYSDGRFATDDWKIIFNCNNLITIEQLDGKDFVHFAHSTVLDHLQRKNIVDNETANQDAACICLTYLSFQDFNRQIVQQTSNRPVYIHGPQDWIPSLTSASQNIPSTVKVVEAASKIHKIVKSKISTDNTASIDLRDFQAKFTKPEPELKKLKEKYKFLEYVRKNWIEHCRSLSGAHPYWNLFSEVVSKKTLPFQHLPWVEDDITLEIGRKEVKFAEKENLPSLETISYSEYFSVEWAVRCLHTPLLLVLQTLIGPAKWDTIMRLPSTPGERNTSGRFEIDYERHLFKILSTYDIETWGRRIWDPPNGRTVEIGMKNTILWSLYIYPVFPETMVYEVRHTLKKNPSIGIPLAILLGDTSTLSLIFQDNPSFLTGHKAFRHGDYLLDTVGLLMALSNLDRYDYCGMFEPPRSFHPTMTKMLDTIISSQSQLEAFSINTEHVYNVYRKNSIFIRIHYGNYRQTYLDYALNVGLRDAAESLLQYGATVRADQVEIAAHIGALEVVRAYFDARAKRPGLDLDDFKLVPESSMELFLQRIYGYEVLPSTFTPTIQKLYGDDSEEDVVRWELE</sequence>
<protein>
    <recommendedName>
        <fullName evidence="6">NACHT domain-containing protein</fullName>
    </recommendedName>
</protein>
<dbReference type="InterPro" id="IPR027417">
    <property type="entry name" value="P-loop_NTPase"/>
</dbReference>
<feature type="domain" description="Nephrocystin 3-like N-terminal" evidence="3">
    <location>
        <begin position="283"/>
        <end position="441"/>
    </location>
</feature>
<evidence type="ECO:0000256" key="1">
    <source>
        <dbReference type="ARBA" id="ARBA00022737"/>
    </source>
</evidence>
<accession>A0AAN8MJ66</accession>
<keyword evidence="5" id="KW-1185">Reference proteome</keyword>
<evidence type="ECO:0000313" key="4">
    <source>
        <dbReference type="EMBL" id="KAK6334656.1"/>
    </source>
</evidence>
<dbReference type="InterPro" id="IPR056884">
    <property type="entry name" value="NPHP3-like_N"/>
</dbReference>
<keyword evidence="1" id="KW-0677">Repeat</keyword>
<reference evidence="4 5" key="1">
    <citation type="submission" date="2019-10" db="EMBL/GenBank/DDBJ databases">
        <authorList>
            <person name="Palmer J.M."/>
        </authorList>
    </citation>
    <scope>NUCLEOTIDE SEQUENCE [LARGE SCALE GENOMIC DNA]</scope>
    <source>
        <strain evidence="4 5">TWF718</strain>
    </source>
</reference>
<evidence type="ECO:0000259" key="3">
    <source>
        <dbReference type="Pfam" id="PF24883"/>
    </source>
</evidence>
<name>A0AAN8MJ66_9PEZI</name>
<dbReference type="EMBL" id="JAVHNR010000008">
    <property type="protein sequence ID" value="KAK6334656.1"/>
    <property type="molecule type" value="Genomic_DNA"/>
</dbReference>